<accession>A0A9X5H9P3</accession>
<dbReference type="SMART" id="SM00862">
    <property type="entry name" value="Trans_reg_C"/>
    <property type="match status" value="1"/>
</dbReference>
<dbReference type="SUPFAM" id="SSF46894">
    <property type="entry name" value="C-terminal effector domain of the bipartite response regulators"/>
    <property type="match status" value="1"/>
</dbReference>
<dbReference type="InterPro" id="IPR036388">
    <property type="entry name" value="WH-like_DNA-bd_sf"/>
</dbReference>
<dbReference type="GO" id="GO:0003677">
    <property type="term" value="F:DNA binding"/>
    <property type="evidence" value="ECO:0007669"/>
    <property type="project" value="UniProtKB-UniRule"/>
</dbReference>
<gene>
    <name evidence="4" type="ORF">FMM80_29730</name>
</gene>
<dbReference type="OrthoDB" id="9787103at2"/>
<sequence>MTKKEFYILELLARNKGQVFTKDQIYDQVWGESYFSDSKNIIAYINKIRKKIEPDPAHPIYILTVWGIGYKFNEKIE</sequence>
<dbReference type="Gene3D" id="1.10.10.10">
    <property type="entry name" value="Winged helix-like DNA-binding domain superfamily/Winged helix DNA-binding domain"/>
    <property type="match status" value="1"/>
</dbReference>
<dbReference type="InterPro" id="IPR001867">
    <property type="entry name" value="OmpR/PhoB-type_DNA-bd"/>
</dbReference>
<protein>
    <submittedName>
        <fullName evidence="4">Winged helix-turn-helix domain-containing protein</fullName>
    </submittedName>
</protein>
<dbReference type="AlphaFoldDB" id="A0A9X5H9P3"/>
<dbReference type="GO" id="GO:0000160">
    <property type="term" value="P:phosphorelay signal transduction system"/>
    <property type="evidence" value="ECO:0007669"/>
    <property type="project" value="InterPro"/>
</dbReference>
<feature type="domain" description="OmpR/PhoB-type" evidence="3">
    <location>
        <begin position="1"/>
        <end position="74"/>
    </location>
</feature>
<proteinExistence type="predicted"/>
<evidence type="ECO:0000313" key="4">
    <source>
        <dbReference type="EMBL" id="NDO72580.1"/>
    </source>
</evidence>
<reference evidence="4 5" key="1">
    <citation type="submission" date="2019-07" db="EMBL/GenBank/DDBJ databases">
        <title>Draft genome sequences of 15 bacterial species constituting the stable defined intestinal microbiota of the GM15 gnotobiotic mouse model.</title>
        <authorList>
            <person name="Elie C."/>
            <person name="Mathieu A."/>
            <person name="Saliou A."/>
            <person name="Darnaud M."/>
            <person name="Leulier F."/>
            <person name="Tamellini A."/>
        </authorList>
    </citation>
    <scope>NUCLEOTIDE SEQUENCE [LARGE SCALE GENOMIC DNA]</scope>
    <source>
        <strain evidence="5">ASF 502</strain>
    </source>
</reference>
<dbReference type="Proteomes" id="UP000474104">
    <property type="component" value="Unassembled WGS sequence"/>
</dbReference>
<dbReference type="CDD" id="cd00383">
    <property type="entry name" value="trans_reg_C"/>
    <property type="match status" value="1"/>
</dbReference>
<dbReference type="Pfam" id="PF00486">
    <property type="entry name" value="Trans_reg_C"/>
    <property type="match status" value="1"/>
</dbReference>
<evidence type="ECO:0000259" key="3">
    <source>
        <dbReference type="PROSITE" id="PS51755"/>
    </source>
</evidence>
<dbReference type="GO" id="GO:0006355">
    <property type="term" value="P:regulation of DNA-templated transcription"/>
    <property type="evidence" value="ECO:0007669"/>
    <property type="project" value="InterPro"/>
</dbReference>
<keyword evidence="1 2" id="KW-0238">DNA-binding</keyword>
<evidence type="ECO:0000256" key="2">
    <source>
        <dbReference type="PROSITE-ProRule" id="PRU01091"/>
    </source>
</evidence>
<dbReference type="EMBL" id="VIRB01000168">
    <property type="protein sequence ID" value="NDO72580.1"/>
    <property type="molecule type" value="Genomic_DNA"/>
</dbReference>
<feature type="DNA-binding region" description="OmpR/PhoB-type" evidence="2">
    <location>
        <begin position="1"/>
        <end position="74"/>
    </location>
</feature>
<evidence type="ECO:0000256" key="1">
    <source>
        <dbReference type="ARBA" id="ARBA00023125"/>
    </source>
</evidence>
<evidence type="ECO:0000313" key="5">
    <source>
        <dbReference type="Proteomes" id="UP000474104"/>
    </source>
</evidence>
<name>A0A9X5H9P3_9FIRM</name>
<dbReference type="InterPro" id="IPR016032">
    <property type="entry name" value="Sig_transdc_resp-reg_C-effctor"/>
</dbReference>
<organism evidence="4 5">
    <name type="scientific">Schaedlerella arabinosiphila</name>
    <dbReference type="NCBI Taxonomy" id="2044587"/>
    <lineage>
        <taxon>Bacteria</taxon>
        <taxon>Bacillati</taxon>
        <taxon>Bacillota</taxon>
        <taxon>Clostridia</taxon>
        <taxon>Lachnospirales</taxon>
        <taxon>Lachnospiraceae</taxon>
        <taxon>Schaedlerella</taxon>
    </lineage>
</organism>
<comment type="caution">
    <text evidence="4">The sequence shown here is derived from an EMBL/GenBank/DDBJ whole genome shotgun (WGS) entry which is preliminary data.</text>
</comment>
<dbReference type="PROSITE" id="PS51755">
    <property type="entry name" value="OMPR_PHOB"/>
    <property type="match status" value="1"/>
</dbReference>